<dbReference type="InterPro" id="IPR040442">
    <property type="entry name" value="Pyrv_kinase-like_dom_sf"/>
</dbReference>
<dbReference type="PANTHER" id="PTHR42905">
    <property type="entry name" value="PHOSPHOENOLPYRUVATE CARBOXYLASE"/>
    <property type="match status" value="1"/>
</dbReference>
<dbReference type="InterPro" id="IPR039556">
    <property type="entry name" value="ICL/PEPM"/>
</dbReference>
<reference evidence="1 2" key="1">
    <citation type="submission" date="2024-03" db="EMBL/GenBank/DDBJ databases">
        <authorList>
            <person name="Jo J.-H."/>
        </authorList>
    </citation>
    <scope>NUCLEOTIDE SEQUENCE [LARGE SCALE GENOMIC DNA]</scope>
    <source>
        <strain evidence="1 2">PS1R-30</strain>
    </source>
</reference>
<proteinExistence type="predicted"/>
<dbReference type="RefSeq" id="WP_339588125.1">
    <property type="nucleotide sequence ID" value="NZ_JBBHJZ010000003.1"/>
</dbReference>
<evidence type="ECO:0000313" key="2">
    <source>
        <dbReference type="Proteomes" id="UP001361239"/>
    </source>
</evidence>
<gene>
    <name evidence="1" type="ORF">WG901_16160</name>
</gene>
<dbReference type="SUPFAM" id="SSF51621">
    <property type="entry name" value="Phosphoenolpyruvate/pyruvate domain"/>
    <property type="match status" value="1"/>
</dbReference>
<organism evidence="1 2">
    <name type="scientific">Novosphingobium anseongense</name>
    <dbReference type="NCBI Taxonomy" id="3133436"/>
    <lineage>
        <taxon>Bacteria</taxon>
        <taxon>Pseudomonadati</taxon>
        <taxon>Pseudomonadota</taxon>
        <taxon>Alphaproteobacteria</taxon>
        <taxon>Sphingomonadales</taxon>
        <taxon>Sphingomonadaceae</taxon>
        <taxon>Novosphingobium</taxon>
    </lineage>
</organism>
<dbReference type="CDD" id="cd00377">
    <property type="entry name" value="ICL_PEPM"/>
    <property type="match status" value="1"/>
</dbReference>
<dbReference type="PANTHER" id="PTHR42905:SF16">
    <property type="entry name" value="CARBOXYPHOSPHONOENOLPYRUVATE PHOSPHONOMUTASE-LIKE PROTEIN (AFU_ORTHOLOGUE AFUA_5G07230)"/>
    <property type="match status" value="1"/>
</dbReference>
<protein>
    <submittedName>
        <fullName evidence="1">Isocitrate lyase/phosphoenolpyruvate mutase family protein</fullName>
    </submittedName>
</protein>
<dbReference type="EMBL" id="JBBHJZ010000003">
    <property type="protein sequence ID" value="MEJ5978188.1"/>
    <property type="molecule type" value="Genomic_DNA"/>
</dbReference>
<comment type="caution">
    <text evidence="1">The sequence shown here is derived from an EMBL/GenBank/DDBJ whole genome shotgun (WGS) entry which is preliminary data.</text>
</comment>
<evidence type="ECO:0000313" key="1">
    <source>
        <dbReference type="EMBL" id="MEJ5978188.1"/>
    </source>
</evidence>
<accession>A0ABU8RYT8</accession>
<keyword evidence="2" id="KW-1185">Reference proteome</keyword>
<dbReference type="GO" id="GO:0016829">
    <property type="term" value="F:lyase activity"/>
    <property type="evidence" value="ECO:0007669"/>
    <property type="project" value="UniProtKB-KW"/>
</dbReference>
<sequence>MTTNANPSRDLAADAERLRALHVPGSPLLLANAWDPTVAEAVEAAGLPVVATASAVMAPIAGYEDHGHMPPDVAFAAVARIAAAVSCPVTADLEDGYGLPAHALVERLLAAGACGLNIEDSDHRGGGLVDAAEQADRIAAIRQAGADLGVPIVINARVDVHMQQGEATEGLERARRYRVAGADCIYPIFLADPAVVREHVALGPVNLLAHPGGPALADMAALGVARISVGPLLHRAMIARFQHAAEAMANMNDTGLWQ</sequence>
<dbReference type="Pfam" id="PF13714">
    <property type="entry name" value="PEP_mutase"/>
    <property type="match status" value="1"/>
</dbReference>
<keyword evidence="1" id="KW-0456">Lyase</keyword>
<dbReference type="Proteomes" id="UP001361239">
    <property type="component" value="Unassembled WGS sequence"/>
</dbReference>
<name>A0ABU8RYT8_9SPHN</name>
<dbReference type="Gene3D" id="3.20.20.60">
    <property type="entry name" value="Phosphoenolpyruvate-binding domains"/>
    <property type="match status" value="1"/>
</dbReference>
<dbReference type="InterPro" id="IPR015813">
    <property type="entry name" value="Pyrv/PenolPyrv_kinase-like_dom"/>
</dbReference>